<feature type="transmembrane region" description="Helical" evidence="6">
    <location>
        <begin position="216"/>
        <end position="240"/>
    </location>
</feature>
<feature type="transmembrane region" description="Helical" evidence="6">
    <location>
        <begin position="374"/>
        <end position="393"/>
    </location>
</feature>
<name>A0A840ZRM1_9HYPH</name>
<dbReference type="InterPro" id="IPR050833">
    <property type="entry name" value="Poly_Biosynth_Transport"/>
</dbReference>
<evidence type="ECO:0000256" key="5">
    <source>
        <dbReference type="ARBA" id="ARBA00023136"/>
    </source>
</evidence>
<dbReference type="RefSeq" id="WP_183574040.1">
    <property type="nucleotide sequence ID" value="NZ_JACHOP010000040.1"/>
</dbReference>
<keyword evidence="5 6" id="KW-0472">Membrane</keyword>
<feature type="transmembrane region" description="Helical" evidence="6">
    <location>
        <begin position="399"/>
        <end position="414"/>
    </location>
</feature>
<proteinExistence type="predicted"/>
<keyword evidence="4 6" id="KW-1133">Transmembrane helix</keyword>
<feature type="transmembrane region" description="Helical" evidence="6">
    <location>
        <begin position="185"/>
        <end position="204"/>
    </location>
</feature>
<dbReference type="GO" id="GO:0005886">
    <property type="term" value="C:plasma membrane"/>
    <property type="evidence" value="ECO:0007669"/>
    <property type="project" value="UniProtKB-SubCell"/>
</dbReference>
<evidence type="ECO:0000256" key="2">
    <source>
        <dbReference type="ARBA" id="ARBA00022475"/>
    </source>
</evidence>
<evidence type="ECO:0000313" key="8">
    <source>
        <dbReference type="Proteomes" id="UP000583454"/>
    </source>
</evidence>
<keyword evidence="8" id="KW-1185">Reference proteome</keyword>
<evidence type="ECO:0000313" key="7">
    <source>
        <dbReference type="EMBL" id="MBB5760256.1"/>
    </source>
</evidence>
<feature type="transmembrane region" description="Helical" evidence="6">
    <location>
        <begin position="161"/>
        <end position="179"/>
    </location>
</feature>
<dbReference type="EMBL" id="JACHOP010000040">
    <property type="protein sequence ID" value="MBB5760256.1"/>
    <property type="molecule type" value="Genomic_DNA"/>
</dbReference>
<feature type="transmembrane region" description="Helical" evidence="6">
    <location>
        <begin position="48"/>
        <end position="71"/>
    </location>
</feature>
<comment type="subcellular location">
    <subcellularLocation>
        <location evidence="1">Cell membrane</location>
        <topology evidence="1">Multi-pass membrane protein</topology>
    </subcellularLocation>
</comment>
<dbReference type="AlphaFoldDB" id="A0A840ZRM1"/>
<sequence length="441" mass="46056">MRQSVSRGLALLRRRHRMLAGIVDQGVVGIGNLAVGLLVLRASTKEEYGLYSLCYMTLILLNGFSNAVFAAQLTVSYHEHPRHDRDGFAASLLRGQMMLSASLALAGLAVALLLPEGVLPLDLRPLLVVSALACPAVMAHDFLRSYFFLVDRPFNAMTLDLLLVAGWAAGTLGLGAGPVPSHSLAALAAFGLSAGVAAGLGLALSRLPLRTGGGPALGAVAVAWGHGRWALGGAAVTALQNQGHVYLLGWLGSARAIAELNAARMLIMPMGLLIVGVGRTLTPAMARLAAEGRVAEMTRTANRTLAGVVAIVALYAVVMLLAHDWLIGRVLGGRYEGIGPLVALWTVVLLLQAVDANLSAVMQVAKRFRELTMINLWTVGPVLAGVIPMILLYGAEGNLVALAAGYVGITLLLWREAARAVAALESGAAAGRTPPPEPRGR</sequence>
<dbReference type="PANTHER" id="PTHR30250:SF11">
    <property type="entry name" value="O-ANTIGEN TRANSPORTER-RELATED"/>
    <property type="match status" value="1"/>
</dbReference>
<organism evidence="7 8">
    <name type="scientific">Methylorubrum rhodinum</name>
    <dbReference type="NCBI Taxonomy" id="29428"/>
    <lineage>
        <taxon>Bacteria</taxon>
        <taxon>Pseudomonadati</taxon>
        <taxon>Pseudomonadota</taxon>
        <taxon>Alphaproteobacteria</taxon>
        <taxon>Hyphomicrobiales</taxon>
        <taxon>Methylobacteriaceae</taxon>
        <taxon>Methylorubrum</taxon>
    </lineage>
</organism>
<dbReference type="Proteomes" id="UP000583454">
    <property type="component" value="Unassembled WGS sequence"/>
</dbReference>
<feature type="transmembrane region" description="Helical" evidence="6">
    <location>
        <begin position="342"/>
        <end position="362"/>
    </location>
</feature>
<gene>
    <name evidence="7" type="ORF">HNR00_005005</name>
</gene>
<feature type="transmembrane region" description="Helical" evidence="6">
    <location>
        <begin position="92"/>
        <end position="114"/>
    </location>
</feature>
<protein>
    <submittedName>
        <fullName evidence="7">O-antigen/teichoic acid export membrane protein</fullName>
    </submittedName>
</protein>
<comment type="caution">
    <text evidence="7">The sequence shown here is derived from an EMBL/GenBank/DDBJ whole genome shotgun (WGS) entry which is preliminary data.</text>
</comment>
<feature type="transmembrane region" description="Helical" evidence="6">
    <location>
        <begin position="303"/>
        <end position="322"/>
    </location>
</feature>
<keyword evidence="3 6" id="KW-0812">Transmembrane</keyword>
<keyword evidence="2" id="KW-1003">Cell membrane</keyword>
<reference evidence="7 8" key="1">
    <citation type="submission" date="2020-08" db="EMBL/GenBank/DDBJ databases">
        <title>Genomic Encyclopedia of Type Strains, Phase IV (KMG-IV): sequencing the most valuable type-strain genomes for metagenomic binning, comparative biology and taxonomic classification.</title>
        <authorList>
            <person name="Goeker M."/>
        </authorList>
    </citation>
    <scope>NUCLEOTIDE SEQUENCE [LARGE SCALE GENOMIC DNA]</scope>
    <source>
        <strain evidence="7 8">DSM 2163</strain>
    </source>
</reference>
<evidence type="ECO:0000256" key="3">
    <source>
        <dbReference type="ARBA" id="ARBA00022692"/>
    </source>
</evidence>
<evidence type="ECO:0000256" key="6">
    <source>
        <dbReference type="SAM" id="Phobius"/>
    </source>
</evidence>
<dbReference type="PANTHER" id="PTHR30250">
    <property type="entry name" value="PST FAMILY PREDICTED COLANIC ACID TRANSPORTER"/>
    <property type="match status" value="1"/>
</dbReference>
<feature type="transmembrane region" description="Helical" evidence="6">
    <location>
        <begin position="260"/>
        <end position="282"/>
    </location>
</feature>
<feature type="transmembrane region" description="Helical" evidence="6">
    <location>
        <begin position="21"/>
        <end position="42"/>
    </location>
</feature>
<feature type="transmembrane region" description="Helical" evidence="6">
    <location>
        <begin position="126"/>
        <end position="149"/>
    </location>
</feature>
<evidence type="ECO:0000256" key="1">
    <source>
        <dbReference type="ARBA" id="ARBA00004651"/>
    </source>
</evidence>
<evidence type="ECO:0000256" key="4">
    <source>
        <dbReference type="ARBA" id="ARBA00022989"/>
    </source>
</evidence>
<accession>A0A840ZRM1</accession>